<protein>
    <submittedName>
        <fullName evidence="3">Inorganic phosphate transporter-like protein pho88</fullName>
    </submittedName>
</protein>
<dbReference type="STRING" id="1328760.A0A165AIG1"/>
<dbReference type="RefSeq" id="XP_018186089.1">
    <property type="nucleotide sequence ID" value="XM_018333063.1"/>
</dbReference>
<organism evidence="3 4">
    <name type="scientific">Xylona heveae (strain CBS 132557 / TC161)</name>
    <dbReference type="NCBI Taxonomy" id="1328760"/>
    <lineage>
        <taxon>Eukaryota</taxon>
        <taxon>Fungi</taxon>
        <taxon>Dikarya</taxon>
        <taxon>Ascomycota</taxon>
        <taxon>Pezizomycotina</taxon>
        <taxon>Xylonomycetes</taxon>
        <taxon>Xylonales</taxon>
        <taxon>Xylonaceae</taxon>
        <taxon>Xylona</taxon>
    </lineage>
</organism>
<dbReference type="AlphaFoldDB" id="A0A165AIG1"/>
<dbReference type="InterPro" id="IPR012098">
    <property type="entry name" value="SND3_fun"/>
</dbReference>
<keyword evidence="2" id="KW-0812">Transmembrane</keyword>
<feature type="transmembrane region" description="Helical" evidence="2">
    <location>
        <begin position="30"/>
        <end position="52"/>
    </location>
</feature>
<dbReference type="OrthoDB" id="18139at2759"/>
<feature type="region of interest" description="Disordered" evidence="1">
    <location>
        <begin position="162"/>
        <end position="192"/>
    </location>
</feature>
<dbReference type="FunCoup" id="A0A165AIG1">
    <property type="interactions" value="244"/>
</dbReference>
<name>A0A165AIG1_XYLHT</name>
<evidence type="ECO:0000256" key="2">
    <source>
        <dbReference type="SAM" id="Phobius"/>
    </source>
</evidence>
<evidence type="ECO:0000313" key="4">
    <source>
        <dbReference type="Proteomes" id="UP000076632"/>
    </source>
</evidence>
<dbReference type="GeneID" id="28898200"/>
<evidence type="ECO:0000313" key="3">
    <source>
        <dbReference type="EMBL" id="KZF20534.1"/>
    </source>
</evidence>
<keyword evidence="2" id="KW-0472">Membrane</keyword>
<feature type="compositionally biased region" description="Basic and acidic residues" evidence="1">
    <location>
        <begin position="173"/>
        <end position="192"/>
    </location>
</feature>
<dbReference type="Pfam" id="PF10032">
    <property type="entry name" value="Pho88"/>
    <property type="match status" value="1"/>
</dbReference>
<dbReference type="Proteomes" id="UP000076632">
    <property type="component" value="Unassembled WGS sequence"/>
</dbReference>
<proteinExistence type="predicted"/>
<dbReference type="GO" id="GO:0005739">
    <property type="term" value="C:mitochondrion"/>
    <property type="evidence" value="ECO:0007669"/>
    <property type="project" value="TreeGrafter"/>
</dbReference>
<dbReference type="PANTHER" id="PTHR28112:SF1">
    <property type="entry name" value="SRP-INDEPENDENT TARGETING PROTEIN 3"/>
    <property type="match status" value="1"/>
</dbReference>
<keyword evidence="2" id="KW-1133">Transmembrane helix</keyword>
<dbReference type="PIRSF" id="PIRSF008756">
    <property type="entry name" value="P_tr_PHO88"/>
    <property type="match status" value="1"/>
</dbReference>
<dbReference type="GO" id="GO:0045047">
    <property type="term" value="P:protein targeting to ER"/>
    <property type="evidence" value="ECO:0007669"/>
    <property type="project" value="InterPro"/>
</dbReference>
<dbReference type="InParanoid" id="A0A165AIG1"/>
<evidence type="ECO:0000256" key="1">
    <source>
        <dbReference type="SAM" id="MobiDB-lite"/>
    </source>
</evidence>
<reference evidence="3 4" key="1">
    <citation type="journal article" date="2016" name="Fungal Biol.">
        <title>The genome of Xylona heveae provides a window into fungal endophytism.</title>
        <authorList>
            <person name="Gazis R."/>
            <person name="Kuo A."/>
            <person name="Riley R."/>
            <person name="LaButti K."/>
            <person name="Lipzen A."/>
            <person name="Lin J."/>
            <person name="Amirebrahimi M."/>
            <person name="Hesse C.N."/>
            <person name="Spatafora J.W."/>
            <person name="Henrissat B."/>
            <person name="Hainaut M."/>
            <person name="Grigoriev I.V."/>
            <person name="Hibbett D.S."/>
        </authorList>
    </citation>
    <scope>NUCLEOTIDE SEQUENCE [LARGE SCALE GENOMIC DNA]</scope>
    <source>
        <strain evidence="3 4">TC161</strain>
    </source>
</reference>
<accession>A0A165AIG1</accession>
<dbReference type="PANTHER" id="PTHR28112">
    <property type="entry name" value="SRP-INDEPENDENT TARGETING PROTEIN 3"/>
    <property type="match status" value="1"/>
</dbReference>
<dbReference type="GO" id="GO:0005783">
    <property type="term" value="C:endoplasmic reticulum"/>
    <property type="evidence" value="ECO:0007669"/>
    <property type="project" value="InterPro"/>
</dbReference>
<dbReference type="OMA" id="NMDYDKG"/>
<keyword evidence="4" id="KW-1185">Reference proteome</keyword>
<gene>
    <name evidence="3" type="ORF">L228DRAFT_249288</name>
</gene>
<dbReference type="EMBL" id="KV407462">
    <property type="protein sequence ID" value="KZF20534.1"/>
    <property type="molecule type" value="Genomic_DNA"/>
</dbReference>
<sequence length="192" mass="20927">MAVSPQITNIVVVLFVMQVSKKIDFNDPTILLSVRALYLISNLIIAGLYLYVQSVINKKNDLTTLEYVEPAAPGSGESAKPVSTTFKGYDLQQLRSLFKGQLMGVGMMAVMHFYFKYTNPLLIQSILPLKSAFESNLVKIHIFGQPAAGDLKRPWKAGGGLMGALAGGQGPTTDKKSLEEAQKNYRGGAKEE</sequence>